<dbReference type="OrthoDB" id="1373043at2"/>
<dbReference type="PANTHER" id="PTHR43030:SF1">
    <property type="entry name" value="PHOSPHOENOLPYRUVATE SYNTHASE"/>
    <property type="match status" value="1"/>
</dbReference>
<evidence type="ECO:0000256" key="8">
    <source>
        <dbReference type="ARBA" id="ARBA00022723"/>
    </source>
</evidence>
<dbReference type="InterPro" id="IPR006319">
    <property type="entry name" value="PEP_synth"/>
</dbReference>
<evidence type="ECO:0000256" key="9">
    <source>
        <dbReference type="ARBA" id="ARBA00022741"/>
    </source>
</evidence>
<evidence type="ECO:0000256" key="6">
    <source>
        <dbReference type="ARBA" id="ARBA00021623"/>
    </source>
</evidence>
<evidence type="ECO:0000256" key="1">
    <source>
        <dbReference type="ARBA" id="ARBA00001946"/>
    </source>
</evidence>
<keyword evidence="16" id="KW-0670">Pyruvate</keyword>
<evidence type="ECO:0000256" key="11">
    <source>
        <dbReference type="ARBA" id="ARBA00022840"/>
    </source>
</evidence>
<reference evidence="17" key="1">
    <citation type="submission" date="2016-10" db="EMBL/GenBank/DDBJ databases">
        <authorList>
            <person name="Varghese N."/>
            <person name="Submissions S."/>
        </authorList>
    </citation>
    <scope>NUCLEOTIDE SEQUENCE [LARGE SCALE GENOMIC DNA]</scope>
    <source>
        <strain evidence="17">DSM 24740</strain>
    </source>
</reference>
<gene>
    <name evidence="16" type="ORF">SAMN05444359_10797</name>
</gene>
<evidence type="ECO:0000256" key="10">
    <source>
        <dbReference type="ARBA" id="ARBA00022777"/>
    </source>
</evidence>
<dbReference type="InParanoid" id="A0A1H9EIX7"/>
<evidence type="ECO:0000256" key="3">
    <source>
        <dbReference type="ARBA" id="ARBA00004742"/>
    </source>
</evidence>
<dbReference type="UniPathway" id="UPA00138"/>
<dbReference type="InterPro" id="IPR002192">
    <property type="entry name" value="PPDK_AMP/ATP-bd"/>
</dbReference>
<keyword evidence="10 16" id="KW-0418">Kinase</keyword>
<keyword evidence="17" id="KW-1185">Reference proteome</keyword>
<dbReference type="STRING" id="478744.SAMN05444359_10797"/>
<comment type="pathway">
    <text evidence="3">Carbohydrate biosynthesis; gluconeogenesis.</text>
</comment>
<dbReference type="EMBL" id="FOFB01000007">
    <property type="protein sequence ID" value="SEQ25619.1"/>
    <property type="molecule type" value="Genomic_DNA"/>
</dbReference>
<evidence type="ECO:0000256" key="5">
    <source>
        <dbReference type="ARBA" id="ARBA00011996"/>
    </source>
</evidence>
<evidence type="ECO:0000256" key="7">
    <source>
        <dbReference type="ARBA" id="ARBA00022679"/>
    </source>
</evidence>
<comment type="catalytic activity">
    <reaction evidence="14">
        <text>pyruvate + ATP + H2O = phosphoenolpyruvate + AMP + phosphate + 2 H(+)</text>
        <dbReference type="Rhea" id="RHEA:11364"/>
        <dbReference type="ChEBI" id="CHEBI:15361"/>
        <dbReference type="ChEBI" id="CHEBI:15377"/>
        <dbReference type="ChEBI" id="CHEBI:15378"/>
        <dbReference type="ChEBI" id="CHEBI:30616"/>
        <dbReference type="ChEBI" id="CHEBI:43474"/>
        <dbReference type="ChEBI" id="CHEBI:58702"/>
        <dbReference type="ChEBI" id="CHEBI:456215"/>
        <dbReference type="EC" id="2.7.9.2"/>
    </reaction>
</comment>
<comment type="function">
    <text evidence="2">Catalyzes the phosphorylation of pyruvate to phosphoenolpyruvate.</text>
</comment>
<evidence type="ECO:0000256" key="4">
    <source>
        <dbReference type="ARBA" id="ARBA00007837"/>
    </source>
</evidence>
<dbReference type="Proteomes" id="UP000199021">
    <property type="component" value="Unassembled WGS sequence"/>
</dbReference>
<name>A0A1H9EIX7_9BACT</name>
<evidence type="ECO:0000313" key="16">
    <source>
        <dbReference type="EMBL" id="SEQ25619.1"/>
    </source>
</evidence>
<dbReference type="GO" id="GO:0008986">
    <property type="term" value="F:pyruvate, water dikinase activity"/>
    <property type="evidence" value="ECO:0007669"/>
    <property type="project" value="UniProtKB-EC"/>
</dbReference>
<dbReference type="AlphaFoldDB" id="A0A1H9EIX7"/>
<dbReference type="Pfam" id="PF01326">
    <property type="entry name" value="PPDK_N"/>
    <property type="match status" value="1"/>
</dbReference>
<keyword evidence="12" id="KW-0460">Magnesium</keyword>
<keyword evidence="7" id="KW-0808">Transferase</keyword>
<dbReference type="PANTHER" id="PTHR43030">
    <property type="entry name" value="PHOSPHOENOLPYRUVATE SYNTHASE"/>
    <property type="match status" value="1"/>
</dbReference>
<dbReference type="SUPFAM" id="SSF56059">
    <property type="entry name" value="Glutathione synthetase ATP-binding domain-like"/>
    <property type="match status" value="1"/>
</dbReference>
<evidence type="ECO:0000256" key="2">
    <source>
        <dbReference type="ARBA" id="ARBA00002988"/>
    </source>
</evidence>
<sequence>MRVHYMHTENHEAHVEFARAIGIPTQANGNSFLEDMRGLLIYHPEVTAPSGEQGVYTFEFQQFDDYTYDIIQQTFDLLGATLPFLRNNLAYLPLHRRAVARYNVERALYDASRIPVLLEGDLYEGIDYIPLNLTEGYGRLRLMEIGERPDPRDIVVFETIPNDLPRVGGIITTVVQTPLSHVNLRALQNNVPNAFIRDALDIEAVNDLLDHIVYYRVDADTFALRLATPDEVDAHYEALRPDEDQFPPRDLSVQQITPLDDITFDQSIAYGAKTSNLATMRSFAFPDYLIPDGFGIPFYFYDEFMAFNGFYERVETMLAAPDFQADFSIQEQMLEELRDDIEDADLPQWMFEAITLAQESFPEGTNIRCRSSTNNEDLPGFSGAGLYDSKTHNTDEGHLGKTIKEVFASLWNFRAFTEREFYRIDHLQAAMGVLMHANFKEERANGVGITADPIYGSGGNYYLNTQVGEDLVTNPDNFSIPEEILLAIEGSGPTAYEIIRRSNLVPNNDQVMPLAYLDELRGYMRTIHEEFALLFDAVDEESFSMDIEYKIDSTDRLAIKQARPWIGFLDQQTSTEQIAPSQLQLSIYPNPMVQDAVISFELPQNVEVESWLFDLTGRPVKRIQHGNLPAGMQQIRLTVGDLPPAAYVLRLRLEHGSGKIDFTTVRVVVQ</sequence>
<keyword evidence="11" id="KW-0067">ATP-binding</keyword>
<dbReference type="Gene3D" id="3.30.1490.20">
    <property type="entry name" value="ATP-grasp fold, A domain"/>
    <property type="match status" value="1"/>
</dbReference>
<proteinExistence type="inferred from homology"/>
<keyword evidence="8" id="KW-0479">Metal-binding</keyword>
<accession>A0A1H9EIX7</accession>
<evidence type="ECO:0000259" key="15">
    <source>
        <dbReference type="Pfam" id="PF01326"/>
    </source>
</evidence>
<dbReference type="GO" id="GO:0046872">
    <property type="term" value="F:metal ion binding"/>
    <property type="evidence" value="ECO:0007669"/>
    <property type="project" value="UniProtKB-KW"/>
</dbReference>
<dbReference type="GO" id="GO:0006094">
    <property type="term" value="P:gluconeogenesis"/>
    <property type="evidence" value="ECO:0007669"/>
    <property type="project" value="UniProtKB-UniPathway"/>
</dbReference>
<organism evidence="16 17">
    <name type="scientific">Neolewinella agarilytica</name>
    <dbReference type="NCBI Taxonomy" id="478744"/>
    <lineage>
        <taxon>Bacteria</taxon>
        <taxon>Pseudomonadati</taxon>
        <taxon>Bacteroidota</taxon>
        <taxon>Saprospiria</taxon>
        <taxon>Saprospirales</taxon>
        <taxon>Lewinellaceae</taxon>
        <taxon>Neolewinella</taxon>
    </lineage>
</organism>
<evidence type="ECO:0000313" key="17">
    <source>
        <dbReference type="Proteomes" id="UP000199021"/>
    </source>
</evidence>
<evidence type="ECO:0000256" key="12">
    <source>
        <dbReference type="ARBA" id="ARBA00022842"/>
    </source>
</evidence>
<keyword evidence="9" id="KW-0547">Nucleotide-binding</keyword>
<feature type="domain" description="Pyruvate phosphate dikinase AMP/ATP-binding" evidence="15">
    <location>
        <begin position="271"/>
        <end position="565"/>
    </location>
</feature>
<comment type="cofactor">
    <cofactor evidence="1">
        <name>Mg(2+)</name>
        <dbReference type="ChEBI" id="CHEBI:18420"/>
    </cofactor>
</comment>
<protein>
    <recommendedName>
        <fullName evidence="6">Phosphoenolpyruvate synthase</fullName>
        <ecNumber evidence="5">2.7.9.2</ecNumber>
    </recommendedName>
    <alternativeName>
        <fullName evidence="13">Pyruvate, water dikinase</fullName>
    </alternativeName>
</protein>
<dbReference type="GO" id="GO:0005524">
    <property type="term" value="F:ATP binding"/>
    <property type="evidence" value="ECO:0007669"/>
    <property type="project" value="UniProtKB-KW"/>
</dbReference>
<comment type="similarity">
    <text evidence="4">Belongs to the PEP-utilizing enzyme family.</text>
</comment>
<dbReference type="RefSeq" id="WP_090167194.1">
    <property type="nucleotide sequence ID" value="NZ_FOFB01000007.1"/>
</dbReference>
<dbReference type="EC" id="2.7.9.2" evidence="5"/>
<evidence type="ECO:0000256" key="14">
    <source>
        <dbReference type="ARBA" id="ARBA00047700"/>
    </source>
</evidence>
<evidence type="ECO:0000256" key="13">
    <source>
        <dbReference type="ARBA" id="ARBA00033470"/>
    </source>
</evidence>
<dbReference type="InterPro" id="IPR013815">
    <property type="entry name" value="ATP_grasp_subdomain_1"/>
</dbReference>